<feature type="transmembrane region" description="Helical" evidence="1">
    <location>
        <begin position="419"/>
        <end position="441"/>
    </location>
</feature>
<dbReference type="Proteomes" id="UP001139971">
    <property type="component" value="Unassembled WGS sequence"/>
</dbReference>
<dbReference type="AlphaFoldDB" id="A0A9X4BGV2"/>
<keyword evidence="1" id="KW-0812">Transmembrane</keyword>
<evidence type="ECO:0000256" key="1">
    <source>
        <dbReference type="SAM" id="Phobius"/>
    </source>
</evidence>
<keyword evidence="3" id="KW-1185">Reference proteome</keyword>
<keyword evidence="1" id="KW-1133">Transmembrane helix</keyword>
<feature type="transmembrane region" description="Helical" evidence="1">
    <location>
        <begin position="243"/>
        <end position="262"/>
    </location>
</feature>
<gene>
    <name evidence="2" type="ORF">OD750_012295</name>
</gene>
<feature type="transmembrane region" description="Helical" evidence="1">
    <location>
        <begin position="394"/>
        <end position="412"/>
    </location>
</feature>
<dbReference type="EMBL" id="JAOVZO020000017">
    <property type="protein sequence ID" value="MDC8013320.1"/>
    <property type="molecule type" value="Genomic_DNA"/>
</dbReference>
<comment type="caution">
    <text evidence="2">The sequence shown here is derived from an EMBL/GenBank/DDBJ whole genome shotgun (WGS) entry which is preliminary data.</text>
</comment>
<protein>
    <submittedName>
        <fullName evidence="2">Uncharacterized protein</fullName>
    </submittedName>
</protein>
<dbReference type="RefSeq" id="WP_263545529.1">
    <property type="nucleotide sequence ID" value="NZ_JAOVZO020000017.1"/>
</dbReference>
<accession>A0A9X4BGV2</accession>
<name>A0A9X4BGV2_9GAMM</name>
<proteinExistence type="predicted"/>
<organism evidence="2 3">
    <name type="scientific">Tahibacter soli</name>
    <dbReference type="NCBI Taxonomy" id="2983605"/>
    <lineage>
        <taxon>Bacteria</taxon>
        <taxon>Pseudomonadati</taxon>
        <taxon>Pseudomonadota</taxon>
        <taxon>Gammaproteobacteria</taxon>
        <taxon>Lysobacterales</taxon>
        <taxon>Rhodanobacteraceae</taxon>
        <taxon>Tahibacter</taxon>
    </lineage>
</organism>
<reference evidence="2" key="1">
    <citation type="submission" date="2023-02" db="EMBL/GenBank/DDBJ databases">
        <title>Tahibacter soli sp. nov. isolated from soil.</title>
        <authorList>
            <person name="Baek J.H."/>
            <person name="Lee J.K."/>
            <person name="Choi D.G."/>
            <person name="Jeon C.O."/>
        </authorList>
    </citation>
    <scope>NUCLEOTIDE SEQUENCE</scope>
    <source>
        <strain evidence="2">BL</strain>
    </source>
</reference>
<keyword evidence="1" id="KW-0472">Membrane</keyword>
<evidence type="ECO:0000313" key="2">
    <source>
        <dbReference type="EMBL" id="MDC8013320.1"/>
    </source>
</evidence>
<sequence length="476" mass="49629">MPNPTLSTPTRAAPRRTLWLAFALLALALVRGVLMLAAQPLVALANNYDQVRYTGCFDLYPVRPGVDPTSNNYQAPLETYAFQPVPSPICYWTSDLAFQGLAAAAFAAHEAVGGDANHSVRQLGMLRLAAWLAAVALVSLAFVREGYAHVAIANLAWFALLGLDPVNSLYLNTFYSEAGALFFAYLTIALTALAAVRATPLRLVLVALAAFALGFSKMQHLALPLAVGGAVAFAAFVRAPALWRPALALAAGGALALGVQFAQMHRGGPMFGSIETANNLDFALTALLPASDDAARTAQRVGLGAECAAHRGKSIYTVGAPPEAACPGVGALSRARALGLAFSEPMTLVRLVAAIPRDLLPWIPHYLGTVAGAQVAPLPDGFVTVDRWLGRRAAFAWLLLALPVAFAAVLLARRRSSPLALAFACACAAVALAVPVVSMFGDGLVELAKHSHLALNAACAAVLGFGVGALVRRAAI</sequence>
<feature type="transmembrane region" description="Helical" evidence="1">
    <location>
        <begin position="150"/>
        <end position="170"/>
    </location>
</feature>
<feature type="transmembrane region" description="Helical" evidence="1">
    <location>
        <begin position="182"/>
        <end position="213"/>
    </location>
</feature>
<feature type="transmembrane region" description="Helical" evidence="1">
    <location>
        <begin position="125"/>
        <end position="143"/>
    </location>
</feature>
<feature type="transmembrane region" description="Helical" evidence="1">
    <location>
        <begin position="453"/>
        <end position="471"/>
    </location>
</feature>
<evidence type="ECO:0000313" key="3">
    <source>
        <dbReference type="Proteomes" id="UP001139971"/>
    </source>
</evidence>